<evidence type="ECO:0000313" key="2">
    <source>
        <dbReference type="EMBL" id="MPN12783.1"/>
    </source>
</evidence>
<feature type="transmembrane region" description="Helical" evidence="1">
    <location>
        <begin position="6"/>
        <end position="26"/>
    </location>
</feature>
<keyword evidence="1" id="KW-0812">Transmembrane</keyword>
<reference evidence="2" key="1">
    <citation type="submission" date="2019-08" db="EMBL/GenBank/DDBJ databases">
        <authorList>
            <person name="Kucharzyk K."/>
            <person name="Murdoch R.W."/>
            <person name="Higgins S."/>
            <person name="Loffler F."/>
        </authorList>
    </citation>
    <scope>NUCLEOTIDE SEQUENCE</scope>
</reference>
<evidence type="ECO:0000256" key="1">
    <source>
        <dbReference type="SAM" id="Phobius"/>
    </source>
</evidence>
<accession>A0A645FKQ4</accession>
<keyword evidence="1" id="KW-1133">Transmembrane helix</keyword>
<sequence>MNEIGTFLLAAFGFIGGAGIVSGIVLRRIGKMNAKLDAQTGARVEESIVIVSGIKAIGHLAEATAIAQRDGHTNGEMKTAMEYYTESKDELNNYLLRRAAERTHVR</sequence>
<proteinExistence type="predicted"/>
<dbReference type="EMBL" id="VSSQ01059197">
    <property type="protein sequence ID" value="MPN12783.1"/>
    <property type="molecule type" value="Genomic_DNA"/>
</dbReference>
<protein>
    <submittedName>
        <fullName evidence="2">Uncharacterized protein</fullName>
    </submittedName>
</protein>
<comment type="caution">
    <text evidence="2">The sequence shown here is derived from an EMBL/GenBank/DDBJ whole genome shotgun (WGS) entry which is preliminary data.</text>
</comment>
<organism evidence="2">
    <name type="scientific">bioreactor metagenome</name>
    <dbReference type="NCBI Taxonomy" id="1076179"/>
    <lineage>
        <taxon>unclassified sequences</taxon>
        <taxon>metagenomes</taxon>
        <taxon>ecological metagenomes</taxon>
    </lineage>
</organism>
<dbReference type="AlphaFoldDB" id="A0A645FKQ4"/>
<keyword evidence="1" id="KW-0472">Membrane</keyword>
<gene>
    <name evidence="2" type="ORF">SDC9_160103</name>
</gene>
<name>A0A645FKQ4_9ZZZZ</name>